<dbReference type="Pfam" id="PF01618">
    <property type="entry name" value="MotA_ExbB"/>
    <property type="match status" value="1"/>
</dbReference>
<feature type="transmembrane region" description="Helical" evidence="8">
    <location>
        <begin position="392"/>
        <end position="412"/>
    </location>
</feature>
<name>A0ABQ1I6F6_9ALTE</name>
<dbReference type="InterPro" id="IPR002898">
    <property type="entry name" value="MotA_ExbB_proton_chnl"/>
</dbReference>
<evidence type="ECO:0000256" key="2">
    <source>
        <dbReference type="ARBA" id="ARBA00022475"/>
    </source>
</evidence>
<keyword evidence="3 8" id="KW-0812">Transmembrane</keyword>
<organism evidence="11 12">
    <name type="scientific">Agarivorans gilvus</name>
    <dbReference type="NCBI Taxonomy" id="680279"/>
    <lineage>
        <taxon>Bacteria</taxon>
        <taxon>Pseudomonadati</taxon>
        <taxon>Pseudomonadota</taxon>
        <taxon>Gammaproteobacteria</taxon>
        <taxon>Alteromonadales</taxon>
        <taxon>Alteromonadaceae</taxon>
        <taxon>Agarivorans</taxon>
    </lineage>
</organism>
<dbReference type="EMBL" id="BMDY01000032">
    <property type="protein sequence ID" value="GGB19981.1"/>
    <property type="molecule type" value="Genomic_DNA"/>
</dbReference>
<gene>
    <name evidence="11" type="ORF">GCM10007414_36730</name>
</gene>
<evidence type="ECO:0000256" key="8">
    <source>
        <dbReference type="SAM" id="Phobius"/>
    </source>
</evidence>
<keyword evidence="4 8" id="KW-1133">Transmembrane helix</keyword>
<feature type="domain" description="MotA/TolQ/ExbB proton channel" evidence="10">
    <location>
        <begin position="310"/>
        <end position="429"/>
    </location>
</feature>
<keyword evidence="9" id="KW-0732">Signal</keyword>
<feature type="transmembrane region" description="Helical" evidence="8">
    <location>
        <begin position="351"/>
        <end position="372"/>
    </location>
</feature>
<comment type="caution">
    <text evidence="11">The sequence shown here is derived from an EMBL/GenBank/DDBJ whole genome shotgun (WGS) entry which is preliminary data.</text>
</comment>
<dbReference type="PIRSF" id="PIRSF037714">
    <property type="entry name" value="TolR"/>
    <property type="match status" value="1"/>
</dbReference>
<dbReference type="InterPro" id="IPR017270">
    <property type="entry name" value="MotA/TolQ/ExbB-rel"/>
</dbReference>
<evidence type="ECO:0000256" key="6">
    <source>
        <dbReference type="RuleBase" id="RU004057"/>
    </source>
</evidence>
<evidence type="ECO:0000256" key="3">
    <source>
        <dbReference type="ARBA" id="ARBA00022692"/>
    </source>
</evidence>
<keyword evidence="12" id="KW-1185">Reference proteome</keyword>
<keyword evidence="2" id="KW-1003">Cell membrane</keyword>
<dbReference type="RefSeq" id="WP_055732489.1">
    <property type="nucleotide sequence ID" value="NZ_BMDY01000032.1"/>
</dbReference>
<feature type="signal peptide" evidence="9">
    <location>
        <begin position="1"/>
        <end position="18"/>
    </location>
</feature>
<keyword evidence="6" id="KW-0653">Protein transport</keyword>
<evidence type="ECO:0000313" key="12">
    <source>
        <dbReference type="Proteomes" id="UP000651977"/>
    </source>
</evidence>
<evidence type="ECO:0000256" key="7">
    <source>
        <dbReference type="SAM" id="Coils"/>
    </source>
</evidence>
<dbReference type="PANTHER" id="PTHR30625:SF11">
    <property type="entry name" value="MOTA_TOLQ_EXBB PROTON CHANNEL DOMAIN-CONTAINING PROTEIN"/>
    <property type="match status" value="1"/>
</dbReference>
<dbReference type="InterPro" id="IPR050790">
    <property type="entry name" value="ExbB/TolQ_transport"/>
</dbReference>
<reference evidence="12" key="1">
    <citation type="journal article" date="2019" name="Int. J. Syst. Evol. Microbiol.">
        <title>The Global Catalogue of Microorganisms (GCM) 10K type strain sequencing project: providing services to taxonomists for standard genome sequencing and annotation.</title>
        <authorList>
            <consortium name="The Broad Institute Genomics Platform"/>
            <consortium name="The Broad Institute Genome Sequencing Center for Infectious Disease"/>
            <person name="Wu L."/>
            <person name="Ma J."/>
        </authorList>
    </citation>
    <scope>NUCLEOTIDE SEQUENCE [LARGE SCALE GENOMIC DNA]</scope>
    <source>
        <strain evidence="12">CGMCC 1.10131</strain>
    </source>
</reference>
<evidence type="ECO:0000313" key="11">
    <source>
        <dbReference type="EMBL" id="GGB19981.1"/>
    </source>
</evidence>
<keyword evidence="5 8" id="KW-0472">Membrane</keyword>
<evidence type="ECO:0000256" key="4">
    <source>
        <dbReference type="ARBA" id="ARBA00022989"/>
    </source>
</evidence>
<feature type="chain" id="PRO_5047517566" evidence="9">
    <location>
        <begin position="19"/>
        <end position="450"/>
    </location>
</feature>
<accession>A0ABQ1I6F6</accession>
<proteinExistence type="inferred from homology"/>
<keyword evidence="7" id="KW-0175">Coiled coil</keyword>
<dbReference type="PANTHER" id="PTHR30625">
    <property type="entry name" value="PROTEIN TOLQ"/>
    <property type="match status" value="1"/>
</dbReference>
<evidence type="ECO:0000259" key="10">
    <source>
        <dbReference type="Pfam" id="PF01618"/>
    </source>
</evidence>
<sequence>MRAAIIILSVVFSLSSYAQQSEITSRSWDKVAQDISGHDSQINQQRLNEFKQDLAQQQALLKQSQQRLAAAEQRQQQLKASFDNNEERLTEQQQLLTQRTGQLGEVFGVIKQQASEAQGALKDSLVSAQFPQREQRLAFADQARIPSLEEFKALWVTLHHELSESGKTVRFQREVVSPSGQSQSRSLLRLGNFQLIDQEGQFLRWQSQLNQVQVLPRQPSASAVSQAKAFVNSQQPAALLVDVTRGQLLAMLEQTPDLLARLKQGGVVAYIILGLGAIGLLMALWRIVALWLNELKVKRQLANIGQLNTNNPLGRVLTKAQHSDLAVDDLSLRIEEAILEEMPGLERGQSLIKLFAAVAPLLGLLGTVTGMIGTFQSITLFGTSDPKLMAGGISQALITTVVGLIVAIPLLFSHNLLSTRTRRILQILQQKSTALLADRREQRQDFKDAA</sequence>
<comment type="similarity">
    <text evidence="6">Belongs to the exbB/tolQ family.</text>
</comment>
<evidence type="ECO:0000256" key="9">
    <source>
        <dbReference type="SAM" id="SignalP"/>
    </source>
</evidence>
<feature type="coiled-coil region" evidence="7">
    <location>
        <begin position="47"/>
        <end position="88"/>
    </location>
</feature>
<protein>
    <submittedName>
        <fullName evidence="11">Biopolymer transporter ExbB</fullName>
    </submittedName>
</protein>
<dbReference type="Proteomes" id="UP000651977">
    <property type="component" value="Unassembled WGS sequence"/>
</dbReference>
<evidence type="ECO:0000256" key="5">
    <source>
        <dbReference type="ARBA" id="ARBA00023136"/>
    </source>
</evidence>
<comment type="subcellular location">
    <subcellularLocation>
        <location evidence="1">Cell membrane</location>
        <topology evidence="1">Multi-pass membrane protein</topology>
    </subcellularLocation>
    <subcellularLocation>
        <location evidence="6">Membrane</location>
        <topology evidence="6">Multi-pass membrane protein</topology>
    </subcellularLocation>
</comment>
<keyword evidence="6" id="KW-0813">Transport</keyword>
<evidence type="ECO:0000256" key="1">
    <source>
        <dbReference type="ARBA" id="ARBA00004651"/>
    </source>
</evidence>
<feature type="transmembrane region" description="Helical" evidence="8">
    <location>
        <begin position="267"/>
        <end position="292"/>
    </location>
</feature>